<dbReference type="Proteomes" id="UP000823928">
    <property type="component" value="Unassembled WGS sequence"/>
</dbReference>
<reference evidence="1" key="2">
    <citation type="journal article" date="2021" name="PeerJ">
        <title>Extensive microbial diversity within the chicken gut microbiome revealed by metagenomics and culture.</title>
        <authorList>
            <person name="Gilroy R."/>
            <person name="Ravi A."/>
            <person name="Getino M."/>
            <person name="Pursley I."/>
            <person name="Horton D.L."/>
            <person name="Alikhan N.F."/>
            <person name="Baker D."/>
            <person name="Gharbi K."/>
            <person name="Hall N."/>
            <person name="Watson M."/>
            <person name="Adriaenssens E.M."/>
            <person name="Foster-Nyarko E."/>
            <person name="Jarju S."/>
            <person name="Secka A."/>
            <person name="Antonio M."/>
            <person name="Oren A."/>
            <person name="Chaudhuri R.R."/>
            <person name="La Ragione R."/>
            <person name="Hildebrand F."/>
            <person name="Pallen M.J."/>
        </authorList>
    </citation>
    <scope>NUCLEOTIDE SEQUENCE</scope>
    <source>
        <strain evidence="1">6276</strain>
    </source>
</reference>
<dbReference type="GO" id="GO:0009036">
    <property type="term" value="F:type II site-specific deoxyribonuclease activity"/>
    <property type="evidence" value="ECO:0007669"/>
    <property type="project" value="InterPro"/>
</dbReference>
<keyword evidence="1" id="KW-0378">Hydrolase</keyword>
<dbReference type="InterPro" id="IPR019068">
    <property type="entry name" value="Restrct_endonuc_II_MjaI"/>
</dbReference>
<name>A0A9D1F229_9BACT</name>
<protein>
    <submittedName>
        <fullName evidence="1">MjaI family restriction endonuclease</fullName>
    </submittedName>
</protein>
<dbReference type="EMBL" id="DVIU01000295">
    <property type="protein sequence ID" value="HIS37800.1"/>
    <property type="molecule type" value="Genomic_DNA"/>
</dbReference>
<evidence type="ECO:0000313" key="2">
    <source>
        <dbReference type="Proteomes" id="UP000823928"/>
    </source>
</evidence>
<evidence type="ECO:0000313" key="1">
    <source>
        <dbReference type="EMBL" id="HIS37800.1"/>
    </source>
</evidence>
<dbReference type="Pfam" id="PF09568">
    <property type="entry name" value="RE_MjaI"/>
    <property type="match status" value="1"/>
</dbReference>
<accession>A0A9D1F229</accession>
<reference evidence="1" key="1">
    <citation type="submission" date="2020-10" db="EMBL/GenBank/DDBJ databases">
        <authorList>
            <person name="Gilroy R."/>
        </authorList>
    </citation>
    <scope>NUCLEOTIDE SEQUENCE</scope>
    <source>
        <strain evidence="1">6276</strain>
    </source>
</reference>
<keyword evidence="1" id="KW-0540">Nuclease</keyword>
<dbReference type="GO" id="GO:0009307">
    <property type="term" value="P:DNA restriction-modification system"/>
    <property type="evidence" value="ECO:0007669"/>
    <property type="project" value="InterPro"/>
</dbReference>
<sequence length="196" mass="22807">MHLTIRNEEIQDLNDCEQTEFPKYTSQLINWANQNAQGTRPKVVGQLSELFPEFLSETEQVSVEKWASWYSDRYPNAIEKATERIYEQVNNLKKAIQLIDKEMVQIWVKDLVITKTYNGMYLQKAILAKIAKIKNLPYRLSCSEEESIGIDGYVGEVAYSIKPDTYKTMNRLSEEISVKMIYYKKTKTGLTLEIDD</sequence>
<dbReference type="GO" id="GO:0003677">
    <property type="term" value="F:DNA binding"/>
    <property type="evidence" value="ECO:0007669"/>
    <property type="project" value="InterPro"/>
</dbReference>
<gene>
    <name evidence="1" type="ORF">IAC10_14445</name>
</gene>
<comment type="caution">
    <text evidence="1">The sequence shown here is derived from an EMBL/GenBank/DDBJ whole genome shotgun (WGS) entry which is preliminary data.</text>
</comment>
<proteinExistence type="predicted"/>
<keyword evidence="1" id="KW-0255">Endonuclease</keyword>
<dbReference type="AlphaFoldDB" id="A0A9D1F229"/>
<organism evidence="1 2">
    <name type="scientific">Candidatus Scatousia excrementigallinarum</name>
    <dbReference type="NCBI Taxonomy" id="2840935"/>
    <lineage>
        <taxon>Bacteria</taxon>
        <taxon>Candidatus Scatousia</taxon>
    </lineage>
</organism>